<dbReference type="Gene3D" id="3.40.50.1000">
    <property type="entry name" value="HAD superfamily/HAD-like"/>
    <property type="match status" value="1"/>
</dbReference>
<dbReference type="InterPro" id="IPR041492">
    <property type="entry name" value="HAD_2"/>
</dbReference>
<dbReference type="Proteomes" id="UP001595974">
    <property type="component" value="Unassembled WGS sequence"/>
</dbReference>
<dbReference type="GO" id="GO:0016787">
    <property type="term" value="F:hydrolase activity"/>
    <property type="evidence" value="ECO:0007669"/>
    <property type="project" value="UniProtKB-KW"/>
</dbReference>
<dbReference type="InterPro" id="IPR023198">
    <property type="entry name" value="PGP-like_dom2"/>
</dbReference>
<dbReference type="Pfam" id="PF13419">
    <property type="entry name" value="HAD_2"/>
    <property type="match status" value="1"/>
</dbReference>
<dbReference type="PANTHER" id="PTHR43434:SF24">
    <property type="entry name" value="HYDROLASE-RELATED"/>
    <property type="match status" value="1"/>
</dbReference>
<dbReference type="EMBL" id="JBHSOG010000030">
    <property type="protein sequence ID" value="MFC5769588.1"/>
    <property type="molecule type" value="Genomic_DNA"/>
</dbReference>
<dbReference type="InterPro" id="IPR006439">
    <property type="entry name" value="HAD-SF_hydro_IA"/>
</dbReference>
<accession>A0ABW1AQK5</accession>
<reference evidence="2" key="1">
    <citation type="journal article" date="2019" name="Int. J. Syst. Evol. Microbiol.">
        <title>The Global Catalogue of Microorganisms (GCM) 10K type strain sequencing project: providing services to taxonomists for standard genome sequencing and annotation.</title>
        <authorList>
            <consortium name="The Broad Institute Genomics Platform"/>
            <consortium name="The Broad Institute Genome Sequencing Center for Infectious Disease"/>
            <person name="Wu L."/>
            <person name="Ma J."/>
        </authorList>
    </citation>
    <scope>NUCLEOTIDE SEQUENCE [LARGE SCALE GENOMIC DNA]</scope>
    <source>
        <strain evidence="2">SHR3</strain>
    </source>
</reference>
<dbReference type="SFLD" id="SFLDG01129">
    <property type="entry name" value="C1.5:_HAD__Beta-PGM__Phosphata"/>
    <property type="match status" value="1"/>
</dbReference>
<dbReference type="PANTHER" id="PTHR43434">
    <property type="entry name" value="PHOSPHOGLYCOLATE PHOSPHATASE"/>
    <property type="match status" value="1"/>
</dbReference>
<dbReference type="RefSeq" id="WP_096446858.1">
    <property type="nucleotide sequence ID" value="NZ_JBHSOG010000030.1"/>
</dbReference>
<protein>
    <submittedName>
        <fullName evidence="1">HAD-IA family hydrolase</fullName>
    </submittedName>
</protein>
<comment type="caution">
    <text evidence="1">The sequence shown here is derived from an EMBL/GenBank/DDBJ whole genome shotgun (WGS) entry which is preliminary data.</text>
</comment>
<sequence>MAERFDLIVFDWDGTLMDSAGAIVRAIVASCRDLGLPEPSEERARYVIGLGLGDALRHAVPELAESDYPRMIERYRHHYLASDHELTLFPGVVDLLAWLSEQGRMLGVATGKSRLGLNRALGHAGLVARFHSTRCADECFSKPHPAMLEEIMDELGVEPDRTLMVGDTTHDLLMAKNAGVAALAVSFGAHPARALRAEAPLACVDTPAELGRWLRQNV</sequence>
<evidence type="ECO:0000313" key="2">
    <source>
        <dbReference type="Proteomes" id="UP001595974"/>
    </source>
</evidence>
<dbReference type="InterPro" id="IPR036412">
    <property type="entry name" value="HAD-like_sf"/>
</dbReference>
<keyword evidence="2" id="KW-1185">Reference proteome</keyword>
<dbReference type="SFLD" id="SFLDG01135">
    <property type="entry name" value="C1.5.6:_HAD__Beta-PGM__Phospha"/>
    <property type="match status" value="1"/>
</dbReference>
<keyword evidence="1" id="KW-0378">Hydrolase</keyword>
<dbReference type="InterPro" id="IPR023214">
    <property type="entry name" value="HAD_sf"/>
</dbReference>
<dbReference type="InterPro" id="IPR050155">
    <property type="entry name" value="HAD-like_hydrolase_sf"/>
</dbReference>
<name>A0ABW1AQK5_9RHOO</name>
<dbReference type="SFLD" id="SFLDS00003">
    <property type="entry name" value="Haloacid_Dehalogenase"/>
    <property type="match status" value="1"/>
</dbReference>
<dbReference type="SUPFAM" id="SSF56784">
    <property type="entry name" value="HAD-like"/>
    <property type="match status" value="1"/>
</dbReference>
<gene>
    <name evidence="1" type="ORF">ACFPTN_09390</name>
</gene>
<organism evidence="1 2">
    <name type="scientific">Thauera sinica</name>
    <dbReference type="NCBI Taxonomy" id="2665146"/>
    <lineage>
        <taxon>Bacteria</taxon>
        <taxon>Pseudomonadati</taxon>
        <taxon>Pseudomonadota</taxon>
        <taxon>Betaproteobacteria</taxon>
        <taxon>Rhodocyclales</taxon>
        <taxon>Zoogloeaceae</taxon>
        <taxon>Thauera</taxon>
    </lineage>
</organism>
<proteinExistence type="predicted"/>
<dbReference type="Gene3D" id="1.10.150.240">
    <property type="entry name" value="Putative phosphatase, domain 2"/>
    <property type="match status" value="1"/>
</dbReference>
<evidence type="ECO:0000313" key="1">
    <source>
        <dbReference type="EMBL" id="MFC5769588.1"/>
    </source>
</evidence>
<dbReference type="NCBIfam" id="TIGR01549">
    <property type="entry name" value="HAD-SF-IA-v1"/>
    <property type="match status" value="1"/>
</dbReference>